<dbReference type="EMBL" id="CP042433">
    <property type="protein sequence ID" value="QEC56642.1"/>
    <property type="molecule type" value="Genomic_DNA"/>
</dbReference>
<dbReference type="AlphaFoldDB" id="A0A5B8UJR4"/>
<proteinExistence type="predicted"/>
<sequence length="216" mass="25064">MARVYIYVVDRDFGFAPNPFHGFCTLATCKPAIRNTAKVGDWIIGVGGKRLKATGKCIFAMKITQKITFNEYWEKEEYRDKKPVRNGSKIMMLGDNIYHQNQESIWEQAHSHHSNPDGSINTYNLERDTKSNYVLISKHFYYFGNSAPLVPKNIFQEIGYQNKIGHRVFDHNKSMKIIQWLEEQYSSYKNLVLSDPFNFKIGHAHYSVENDALKGL</sequence>
<evidence type="ECO:0000313" key="3">
    <source>
        <dbReference type="Proteomes" id="UP000321204"/>
    </source>
</evidence>
<keyword evidence="3" id="KW-1185">Reference proteome</keyword>
<gene>
    <name evidence="2" type="ORF">FSB75_12300</name>
</gene>
<evidence type="ECO:0000313" key="2">
    <source>
        <dbReference type="EMBL" id="QEC56642.1"/>
    </source>
</evidence>
<dbReference type="OrthoDB" id="2080678at2"/>
<dbReference type="InterPro" id="IPR041180">
    <property type="entry name" value="Nmad2"/>
</dbReference>
<evidence type="ECO:0000259" key="1">
    <source>
        <dbReference type="Pfam" id="PF18753"/>
    </source>
</evidence>
<dbReference type="Proteomes" id="UP000321204">
    <property type="component" value="Chromosome"/>
</dbReference>
<accession>A0A5B8UJR4</accession>
<reference evidence="2 3" key="1">
    <citation type="journal article" date="2015" name="Int. J. Syst. Evol. Microbiol.">
        <title>Flavisolibacter ginsenosidimutans sp. nov., with ginsenoside-converting activity isolated from soil used for cultivating ginseng.</title>
        <authorList>
            <person name="Zhao Y."/>
            <person name="Liu Q."/>
            <person name="Kang M.S."/>
            <person name="Jin F."/>
            <person name="Yu H."/>
            <person name="Im W.T."/>
        </authorList>
    </citation>
    <scope>NUCLEOTIDE SEQUENCE [LARGE SCALE GENOMIC DNA]</scope>
    <source>
        <strain evidence="2 3">Gsoil 636</strain>
    </source>
</reference>
<dbReference type="KEGG" id="fgg:FSB75_12300"/>
<name>A0A5B8UJR4_9BACT</name>
<feature type="domain" description="Nucleotide modification associated" evidence="1">
    <location>
        <begin position="1"/>
        <end position="200"/>
    </location>
</feature>
<organism evidence="2 3">
    <name type="scientific">Flavisolibacter ginsenosidimutans</name>
    <dbReference type="NCBI Taxonomy" id="661481"/>
    <lineage>
        <taxon>Bacteria</taxon>
        <taxon>Pseudomonadati</taxon>
        <taxon>Bacteroidota</taxon>
        <taxon>Chitinophagia</taxon>
        <taxon>Chitinophagales</taxon>
        <taxon>Chitinophagaceae</taxon>
        <taxon>Flavisolibacter</taxon>
    </lineage>
</organism>
<protein>
    <recommendedName>
        <fullName evidence="1">Nucleotide modification associated domain-containing protein</fullName>
    </recommendedName>
</protein>
<dbReference type="Pfam" id="PF18753">
    <property type="entry name" value="Nmad2"/>
    <property type="match status" value="1"/>
</dbReference>
<dbReference type="RefSeq" id="WP_146787776.1">
    <property type="nucleotide sequence ID" value="NZ_BAABIO010000003.1"/>
</dbReference>